<feature type="domain" description="HTH cro/C1-type" evidence="1">
    <location>
        <begin position="7"/>
        <end position="62"/>
    </location>
</feature>
<keyword evidence="3" id="KW-1185">Reference proteome</keyword>
<proteinExistence type="predicted"/>
<organism evidence="2 3">
    <name type="scientific">Lysobacter panacisoli</name>
    <dbReference type="NCBI Taxonomy" id="1255263"/>
    <lineage>
        <taxon>Bacteria</taxon>
        <taxon>Pseudomonadati</taxon>
        <taxon>Pseudomonadota</taxon>
        <taxon>Gammaproteobacteria</taxon>
        <taxon>Lysobacterales</taxon>
        <taxon>Lysobacteraceae</taxon>
        <taxon>Lysobacter</taxon>
    </lineage>
</organism>
<dbReference type="PROSITE" id="PS50943">
    <property type="entry name" value="HTH_CROC1"/>
    <property type="match status" value="1"/>
</dbReference>
<gene>
    <name evidence="2" type="ORF">GCM10025759_17520</name>
</gene>
<dbReference type="Pfam" id="PF01381">
    <property type="entry name" value="HTH_3"/>
    <property type="match status" value="1"/>
</dbReference>
<dbReference type="RefSeq" id="WP_158986042.1">
    <property type="nucleotide sequence ID" value="NZ_BAABKY010000002.1"/>
</dbReference>
<evidence type="ECO:0000313" key="3">
    <source>
        <dbReference type="Proteomes" id="UP001501083"/>
    </source>
</evidence>
<accession>A0ABP9LE27</accession>
<dbReference type="CDD" id="cd00093">
    <property type="entry name" value="HTH_XRE"/>
    <property type="match status" value="1"/>
</dbReference>
<dbReference type="InterPro" id="IPR010982">
    <property type="entry name" value="Lambda_DNA-bd_dom_sf"/>
</dbReference>
<reference evidence="3" key="1">
    <citation type="journal article" date="2019" name="Int. J. Syst. Evol. Microbiol.">
        <title>The Global Catalogue of Microorganisms (GCM) 10K type strain sequencing project: providing services to taxonomists for standard genome sequencing and annotation.</title>
        <authorList>
            <consortium name="The Broad Institute Genomics Platform"/>
            <consortium name="The Broad Institute Genome Sequencing Center for Infectious Disease"/>
            <person name="Wu L."/>
            <person name="Ma J."/>
        </authorList>
    </citation>
    <scope>NUCLEOTIDE SEQUENCE [LARGE SCALE GENOMIC DNA]</scope>
    <source>
        <strain evidence="3">JCM 19212</strain>
    </source>
</reference>
<dbReference type="SMART" id="SM00530">
    <property type="entry name" value="HTH_XRE"/>
    <property type="match status" value="1"/>
</dbReference>
<sequence>MSMSIRIRRARTQALLTQAELARRLGVQRSAVTQWERDAGTRPSVEHLSQIACETSVHFEWLATGRGPLCTDDDAFVDAVVVQDYARDDLEGRVLVALRRITPRKREAVARIVELLSS</sequence>
<dbReference type="EMBL" id="BAABKY010000002">
    <property type="protein sequence ID" value="GAA5074757.1"/>
    <property type="molecule type" value="Genomic_DNA"/>
</dbReference>
<evidence type="ECO:0000313" key="2">
    <source>
        <dbReference type="EMBL" id="GAA5074757.1"/>
    </source>
</evidence>
<comment type="caution">
    <text evidence="2">The sequence shown here is derived from an EMBL/GenBank/DDBJ whole genome shotgun (WGS) entry which is preliminary data.</text>
</comment>
<dbReference type="Gene3D" id="1.10.260.40">
    <property type="entry name" value="lambda repressor-like DNA-binding domains"/>
    <property type="match status" value="1"/>
</dbReference>
<dbReference type="SUPFAM" id="SSF47413">
    <property type="entry name" value="lambda repressor-like DNA-binding domains"/>
    <property type="match status" value="1"/>
</dbReference>
<protein>
    <recommendedName>
        <fullName evidence="1">HTH cro/C1-type domain-containing protein</fullName>
    </recommendedName>
</protein>
<dbReference type="InterPro" id="IPR001387">
    <property type="entry name" value="Cro/C1-type_HTH"/>
</dbReference>
<dbReference type="Proteomes" id="UP001501083">
    <property type="component" value="Unassembled WGS sequence"/>
</dbReference>
<name>A0ABP9LE27_9GAMM</name>
<evidence type="ECO:0000259" key="1">
    <source>
        <dbReference type="PROSITE" id="PS50943"/>
    </source>
</evidence>